<protein>
    <recommendedName>
        <fullName evidence="2">SprT-like domain-containing protein</fullName>
    </recommendedName>
</protein>
<proteinExistence type="predicted"/>
<feature type="region of interest" description="Disordered" evidence="1">
    <location>
        <begin position="378"/>
        <end position="525"/>
    </location>
</feature>
<dbReference type="SUPFAM" id="SSF47095">
    <property type="entry name" value="HMG-box"/>
    <property type="match status" value="1"/>
</dbReference>
<feature type="compositionally biased region" description="Acidic residues" evidence="1">
    <location>
        <begin position="429"/>
        <end position="457"/>
    </location>
</feature>
<accession>A0AA48L664</accession>
<evidence type="ECO:0000313" key="4">
    <source>
        <dbReference type="Proteomes" id="UP001233271"/>
    </source>
</evidence>
<dbReference type="GO" id="GO:0006950">
    <property type="term" value="P:response to stress"/>
    <property type="evidence" value="ECO:0007669"/>
    <property type="project" value="UniProtKB-ARBA"/>
</dbReference>
<dbReference type="KEGG" id="ccac:CcaHIS019_0502940"/>
<feature type="region of interest" description="Disordered" evidence="1">
    <location>
        <begin position="256"/>
        <end position="293"/>
    </location>
</feature>
<evidence type="ECO:0000313" key="3">
    <source>
        <dbReference type="EMBL" id="BEI92666.1"/>
    </source>
</evidence>
<dbReference type="Proteomes" id="UP001233271">
    <property type="component" value="Chromosome 5"/>
</dbReference>
<feature type="compositionally biased region" description="Low complexity" evidence="1">
    <location>
        <begin position="224"/>
        <end position="233"/>
    </location>
</feature>
<keyword evidence="4" id="KW-1185">Reference proteome</keyword>
<feature type="compositionally biased region" description="Polar residues" evidence="1">
    <location>
        <begin position="305"/>
        <end position="323"/>
    </location>
</feature>
<feature type="compositionally biased region" description="Basic residues" evidence="1">
    <location>
        <begin position="1"/>
        <end position="10"/>
    </location>
</feature>
<evidence type="ECO:0000259" key="2">
    <source>
        <dbReference type="SMART" id="SM00731"/>
    </source>
</evidence>
<dbReference type="SMART" id="SM00731">
    <property type="entry name" value="SprT"/>
    <property type="match status" value="1"/>
</dbReference>
<feature type="compositionally biased region" description="Low complexity" evidence="1">
    <location>
        <begin position="49"/>
        <end position="62"/>
    </location>
</feature>
<sequence>MAPRRDKRAPRLPVSTFAPASPPPRPPCRPRPNLRPAIAVPPSSSGDLSAPPSTCSIPSTPTRAYSRGEMLTSPRFDWDVPRPPPSDVDSDYPSLEFPSPLPSPGLPRVEFRSTPTPVVARGGAAFTPRPSRFREPSPSSPSRLGRKISLNNLGPAYAAVEAEQTLHLEAVEGMEELEDFDDDGDSTFSSASSFPGLASLSSFPGRARLGPPVELLSASEVVAASETEVVPEPAAEEEEEVEYQLDEDEVDLELDIRHLSLTSTSTANTSSSDGGSAPTTPGRNRDLSASLVPTGALSPTLSAISASTISKSGTTDSLCSPTESIEILSPTSSPPLRAPSVPATPRHEATGYASDESDMIVPRRRLIGRRIIVSDDEDAPARPRGLRGRIPAAIAKLNASSDEDEEPEFLMDSSMDSAGSLREFILSDSEVEEDVADGGDDDDEEASSSEVDSDEPATGDTLPIPVINLVSDSEDDRPLAPSPPSSAVLTFSPPPPPVSVPDIGSMSLSEPAKLAPPPRPQPRKQMSPREWEAHRVKYAQALFEELDVNVFDAQLGRRGAGCTIKWDTRINKSAGMAHRRATRHKDGTSSQEVWIALATKVVTEERQIRDTLAHEMCHVAAWVISKEFKNPHGKVFKTWGRQVMRVRPDISVTTKHDYVINYKYEWQCTNVECRKIYKRHSKSIDTTRQLCGACRSRLAPLFATKELSPYQQYVKAYMKTAQAAMPGATFGQISRALSDRWTAAKSASASEHEGYWRDFSYP</sequence>
<dbReference type="EMBL" id="AP028216">
    <property type="protein sequence ID" value="BEI92666.1"/>
    <property type="molecule type" value="Genomic_DNA"/>
</dbReference>
<gene>
    <name evidence="3" type="ORF">CcaverHIS019_0502940</name>
</gene>
<dbReference type="Pfam" id="PF10263">
    <property type="entry name" value="SprT-like"/>
    <property type="match status" value="1"/>
</dbReference>
<dbReference type="CDD" id="cd00084">
    <property type="entry name" value="HMG-box_SF"/>
    <property type="match status" value="1"/>
</dbReference>
<dbReference type="PANTHER" id="PTHR23099">
    <property type="entry name" value="TRANSCRIPTIONAL REGULATOR"/>
    <property type="match status" value="1"/>
</dbReference>
<dbReference type="GeneID" id="85496536"/>
<reference evidence="3" key="1">
    <citation type="journal article" date="2023" name="BMC Genomics">
        <title>Chromosome-level genome assemblies of Cutaneotrichosporon spp. (Trichosporonales, Basidiomycota) reveal imbalanced evolution between nucleotide sequences and chromosome synteny.</title>
        <authorList>
            <person name="Kobayashi Y."/>
            <person name="Kayamori A."/>
            <person name="Aoki K."/>
            <person name="Shiwa Y."/>
            <person name="Matsutani M."/>
            <person name="Fujita N."/>
            <person name="Sugita T."/>
            <person name="Iwasaki W."/>
            <person name="Tanaka N."/>
            <person name="Takashima M."/>
        </authorList>
    </citation>
    <scope>NUCLEOTIDE SEQUENCE</scope>
    <source>
        <strain evidence="3">HIS019</strain>
    </source>
</reference>
<feature type="compositionally biased region" description="Low complexity" evidence="1">
    <location>
        <begin position="259"/>
        <end position="277"/>
    </location>
</feature>
<dbReference type="PANTHER" id="PTHR23099:SF0">
    <property type="entry name" value="GERM CELL NUCLEAR ACIDIC PROTEIN"/>
    <property type="match status" value="1"/>
</dbReference>
<feature type="compositionally biased region" description="Pro residues" evidence="1">
    <location>
        <begin position="20"/>
        <end position="30"/>
    </location>
</feature>
<dbReference type="InterPro" id="IPR036910">
    <property type="entry name" value="HMG_box_dom_sf"/>
</dbReference>
<feature type="region of interest" description="Disordered" evidence="1">
    <location>
        <begin position="1"/>
        <end position="147"/>
    </location>
</feature>
<feature type="domain" description="SprT-like" evidence="2">
    <location>
        <begin position="537"/>
        <end position="701"/>
    </location>
</feature>
<feature type="compositionally biased region" description="Acidic residues" evidence="1">
    <location>
        <begin position="234"/>
        <end position="244"/>
    </location>
</feature>
<dbReference type="InterPro" id="IPR006640">
    <property type="entry name" value="SprT-like_domain"/>
</dbReference>
<feature type="region of interest" description="Disordered" evidence="1">
    <location>
        <begin position="305"/>
        <end position="359"/>
    </location>
</feature>
<feature type="region of interest" description="Disordered" evidence="1">
    <location>
        <begin position="224"/>
        <end position="244"/>
    </location>
</feature>
<evidence type="ECO:0000256" key="1">
    <source>
        <dbReference type="SAM" id="MobiDB-lite"/>
    </source>
</evidence>
<name>A0AA48L664_9TREE</name>
<dbReference type="GO" id="GO:0005634">
    <property type="term" value="C:nucleus"/>
    <property type="evidence" value="ECO:0007669"/>
    <property type="project" value="TreeGrafter"/>
</dbReference>
<dbReference type="RefSeq" id="XP_060457931.1">
    <property type="nucleotide sequence ID" value="XM_060601437.1"/>
</dbReference>
<organism evidence="3 4">
    <name type="scientific">Cutaneotrichosporon cavernicola</name>
    <dbReference type="NCBI Taxonomy" id="279322"/>
    <lineage>
        <taxon>Eukaryota</taxon>
        <taxon>Fungi</taxon>
        <taxon>Dikarya</taxon>
        <taxon>Basidiomycota</taxon>
        <taxon>Agaricomycotina</taxon>
        <taxon>Tremellomycetes</taxon>
        <taxon>Trichosporonales</taxon>
        <taxon>Trichosporonaceae</taxon>
        <taxon>Cutaneotrichosporon</taxon>
    </lineage>
</organism>
<dbReference type="AlphaFoldDB" id="A0AA48L664"/>